<dbReference type="InterPro" id="IPR011009">
    <property type="entry name" value="Kinase-like_dom_sf"/>
</dbReference>
<gene>
    <name evidence="1" type="ORF">NM203_13675</name>
</gene>
<dbReference type="Proteomes" id="UP001651690">
    <property type="component" value="Unassembled WGS sequence"/>
</dbReference>
<dbReference type="SUPFAM" id="SSF56112">
    <property type="entry name" value="Protein kinase-like (PK-like)"/>
    <property type="match status" value="1"/>
</dbReference>
<comment type="caution">
    <text evidence="1">The sequence shown here is derived from an EMBL/GenBank/DDBJ whole genome shotgun (WGS) entry which is preliminary data.</text>
</comment>
<evidence type="ECO:0000313" key="2">
    <source>
        <dbReference type="Proteomes" id="UP001651690"/>
    </source>
</evidence>
<dbReference type="EMBL" id="JANDBD010000005">
    <property type="protein sequence ID" value="MCP9273235.1"/>
    <property type="molecule type" value="Genomic_DNA"/>
</dbReference>
<accession>A0ABT1M261</accession>
<protein>
    <recommendedName>
        <fullName evidence="3">Aminoglycoside phosphotransferase</fullName>
    </recommendedName>
</protein>
<sequence length="423" mass="47088">MDFAGDDYGLPLPGTPEDLRAAGPAFLTRAFQASGTLRAHNRVSRVTELTEVSGGSTGRKALLRVEYADPAPHLRTDLFVKFSRDLLDPARDVGRTQMEQEIRLAELSRHPDFPIVVPETLFADYHRESGTGILITERITFGANGIEPQYHKCLDYRMPDQLEHYRALITALARLAGTQRAGRFPTDLIARFPVDLQAAAVGERVKVDPESLARKLVRLADFVSAQPGLFRPFVRAESFLAALPETGAAIAAHETEVWRLMEADADYLALCHWNANVDNAWFFRDIREDLACGLLDWGCVSRMHVAMALWGALSGAEATLWDRHLDELLALFVAEYSAAGGPDLEVEHLRTRLFHYVAVMGVAWLLDVPALLRARLGDSLAGLTRADARIADDEALRAPLQMLTNVLDLWQRYDFRALFADLS</sequence>
<organism evidence="1 2">
    <name type="scientific">Mycolicibacterium arenosum</name>
    <dbReference type="NCBI Taxonomy" id="2952157"/>
    <lineage>
        <taxon>Bacteria</taxon>
        <taxon>Bacillati</taxon>
        <taxon>Actinomycetota</taxon>
        <taxon>Actinomycetes</taxon>
        <taxon>Mycobacteriales</taxon>
        <taxon>Mycobacteriaceae</taxon>
        <taxon>Mycolicibacterium</taxon>
    </lineage>
</organism>
<name>A0ABT1M261_9MYCO</name>
<reference evidence="1 2" key="1">
    <citation type="submission" date="2022-06" db="EMBL/GenBank/DDBJ databases">
        <title>Mycolicibacterium sp. CAU 1645 isolated from seawater.</title>
        <authorList>
            <person name="Kim W."/>
        </authorList>
    </citation>
    <scope>NUCLEOTIDE SEQUENCE [LARGE SCALE GENOMIC DNA]</scope>
    <source>
        <strain evidence="1 2">CAU 1645</strain>
    </source>
</reference>
<evidence type="ECO:0000313" key="1">
    <source>
        <dbReference type="EMBL" id="MCP9273235.1"/>
    </source>
</evidence>
<proteinExistence type="predicted"/>
<keyword evidence="2" id="KW-1185">Reference proteome</keyword>
<evidence type="ECO:0008006" key="3">
    <source>
        <dbReference type="Google" id="ProtNLM"/>
    </source>
</evidence>